<comment type="caution">
    <text evidence="1">The sequence shown here is derived from an EMBL/GenBank/DDBJ whole genome shotgun (WGS) entry which is preliminary data.</text>
</comment>
<name>A0A3M7PWS3_BRAPC</name>
<dbReference type="Proteomes" id="UP000276133">
    <property type="component" value="Unassembled WGS sequence"/>
</dbReference>
<organism evidence="1 2">
    <name type="scientific">Brachionus plicatilis</name>
    <name type="common">Marine rotifer</name>
    <name type="synonym">Brachionus muelleri</name>
    <dbReference type="NCBI Taxonomy" id="10195"/>
    <lineage>
        <taxon>Eukaryota</taxon>
        <taxon>Metazoa</taxon>
        <taxon>Spiralia</taxon>
        <taxon>Gnathifera</taxon>
        <taxon>Rotifera</taxon>
        <taxon>Eurotatoria</taxon>
        <taxon>Monogononta</taxon>
        <taxon>Pseudotrocha</taxon>
        <taxon>Ploima</taxon>
        <taxon>Brachionidae</taxon>
        <taxon>Brachionus</taxon>
    </lineage>
</organism>
<gene>
    <name evidence="1" type="ORF">BpHYR1_054418</name>
</gene>
<protein>
    <submittedName>
        <fullName evidence="1">Uncharacterized protein</fullName>
    </submittedName>
</protein>
<sequence>MINHEVCHDVLDHLKIFVHQLDNFDQNLNQSFSLFIKLDKTILKFNKTISKTLQASFRLELEILGSGDCKKLDQFLSLIQFILNSLYQIIELVSTGQKNFRKNTMVLYSKFVHPKSEPNISKFELL</sequence>
<accession>A0A3M7PWS3</accession>
<evidence type="ECO:0000313" key="2">
    <source>
        <dbReference type="Proteomes" id="UP000276133"/>
    </source>
</evidence>
<keyword evidence="2" id="KW-1185">Reference proteome</keyword>
<dbReference type="AlphaFoldDB" id="A0A3M7PWS3"/>
<dbReference type="EMBL" id="REGN01008423">
    <property type="protein sequence ID" value="RNA03606.1"/>
    <property type="molecule type" value="Genomic_DNA"/>
</dbReference>
<evidence type="ECO:0000313" key="1">
    <source>
        <dbReference type="EMBL" id="RNA03606.1"/>
    </source>
</evidence>
<proteinExistence type="predicted"/>
<reference evidence="1 2" key="1">
    <citation type="journal article" date="2018" name="Sci. Rep.">
        <title>Genomic signatures of local adaptation to the degree of environmental predictability in rotifers.</title>
        <authorList>
            <person name="Franch-Gras L."/>
            <person name="Hahn C."/>
            <person name="Garcia-Roger E.M."/>
            <person name="Carmona M.J."/>
            <person name="Serra M."/>
            <person name="Gomez A."/>
        </authorList>
    </citation>
    <scope>NUCLEOTIDE SEQUENCE [LARGE SCALE GENOMIC DNA]</scope>
    <source>
        <strain evidence="1">HYR1</strain>
    </source>
</reference>